<evidence type="ECO:0000256" key="4">
    <source>
        <dbReference type="ARBA" id="ARBA00022989"/>
    </source>
</evidence>
<feature type="transmembrane region" description="Helical" evidence="6">
    <location>
        <begin position="89"/>
        <end position="107"/>
    </location>
</feature>
<feature type="transmembrane region" description="Helical" evidence="6">
    <location>
        <begin position="34"/>
        <end position="53"/>
    </location>
</feature>
<dbReference type="InterPro" id="IPR000620">
    <property type="entry name" value="EamA_dom"/>
</dbReference>
<dbReference type="AlphaFoldDB" id="A0A1H9ZV88"/>
<feature type="domain" description="EamA" evidence="7">
    <location>
        <begin position="147"/>
        <end position="283"/>
    </location>
</feature>
<keyword evidence="3 6" id="KW-0812">Transmembrane</keyword>
<dbReference type="EMBL" id="FOHK01000002">
    <property type="protein sequence ID" value="SES85234.1"/>
    <property type="molecule type" value="Genomic_DNA"/>
</dbReference>
<dbReference type="RefSeq" id="WP_093327543.1">
    <property type="nucleotide sequence ID" value="NZ_AP027363.1"/>
</dbReference>
<gene>
    <name evidence="8" type="ORF">SAMN05660429_00588</name>
</gene>
<evidence type="ECO:0000259" key="7">
    <source>
        <dbReference type="Pfam" id="PF00892"/>
    </source>
</evidence>
<feature type="domain" description="EamA" evidence="7">
    <location>
        <begin position="4"/>
        <end position="134"/>
    </location>
</feature>
<sequence length="296" mass="31866">MLVIVAYLVVLIVWSTTPLGIAWSAESVHPTMAVLSRMAIAWVLGLVIILCTPIKLPFSKPAKRLYLYSGIGIFCGMTLGYFASRHISSGLMSLVFGLAPIISGVLAPKVLKAKPLSRTQLVAMCIAAFGLTLVCIDGVSFGEKALLGIGYVLMAVTFFSVSGLLVKSVDIEIHPIATTVGALTYTMPLFFIAWLVSDGSFDVASWSQRSIAAILYLAIVGSLLGFVAYYYILQKLDATTVAFVTMLTPIAAVTLGAYLNHEPITFDLVFGGSLIMVGLALYNFGDKWIHRKRVAQ</sequence>
<keyword evidence="5 6" id="KW-0472">Membrane</keyword>
<dbReference type="Pfam" id="PF00892">
    <property type="entry name" value="EamA"/>
    <property type="match status" value="2"/>
</dbReference>
<name>A0A1H9ZV88_THASX</name>
<dbReference type="PANTHER" id="PTHR32322">
    <property type="entry name" value="INNER MEMBRANE TRANSPORTER"/>
    <property type="match status" value="1"/>
</dbReference>
<comment type="similarity">
    <text evidence="2">Belongs to the EamA transporter family.</text>
</comment>
<keyword evidence="4 6" id="KW-1133">Transmembrane helix</keyword>
<feature type="transmembrane region" description="Helical" evidence="6">
    <location>
        <begin position="145"/>
        <end position="166"/>
    </location>
</feature>
<evidence type="ECO:0000256" key="1">
    <source>
        <dbReference type="ARBA" id="ARBA00004141"/>
    </source>
</evidence>
<feature type="transmembrane region" description="Helical" evidence="6">
    <location>
        <begin position="211"/>
        <end position="233"/>
    </location>
</feature>
<evidence type="ECO:0000313" key="9">
    <source>
        <dbReference type="Proteomes" id="UP000199308"/>
    </source>
</evidence>
<feature type="transmembrane region" description="Helical" evidence="6">
    <location>
        <begin position="173"/>
        <end position="196"/>
    </location>
</feature>
<evidence type="ECO:0000256" key="5">
    <source>
        <dbReference type="ARBA" id="ARBA00023136"/>
    </source>
</evidence>
<dbReference type="OrthoDB" id="9776210at2"/>
<dbReference type="InterPro" id="IPR050638">
    <property type="entry name" value="AA-Vitamin_Transporters"/>
</dbReference>
<organism evidence="8 9">
    <name type="scientific">Thalassotalea agarivorans</name>
    <name type="common">Thalassomonas agarivorans</name>
    <dbReference type="NCBI Taxonomy" id="349064"/>
    <lineage>
        <taxon>Bacteria</taxon>
        <taxon>Pseudomonadati</taxon>
        <taxon>Pseudomonadota</taxon>
        <taxon>Gammaproteobacteria</taxon>
        <taxon>Alteromonadales</taxon>
        <taxon>Colwelliaceae</taxon>
        <taxon>Thalassotalea</taxon>
    </lineage>
</organism>
<evidence type="ECO:0000256" key="3">
    <source>
        <dbReference type="ARBA" id="ARBA00022692"/>
    </source>
</evidence>
<protein>
    <submittedName>
        <fullName evidence="8">Permease of the drug/metabolite transporter (DMT) superfamily</fullName>
    </submittedName>
</protein>
<dbReference type="PANTHER" id="PTHR32322:SF2">
    <property type="entry name" value="EAMA DOMAIN-CONTAINING PROTEIN"/>
    <property type="match status" value="1"/>
</dbReference>
<evidence type="ECO:0000256" key="6">
    <source>
        <dbReference type="SAM" id="Phobius"/>
    </source>
</evidence>
<dbReference type="Proteomes" id="UP000199308">
    <property type="component" value="Unassembled WGS sequence"/>
</dbReference>
<comment type="subcellular location">
    <subcellularLocation>
        <location evidence="1">Membrane</location>
        <topology evidence="1">Multi-pass membrane protein</topology>
    </subcellularLocation>
</comment>
<evidence type="ECO:0000313" key="8">
    <source>
        <dbReference type="EMBL" id="SES85234.1"/>
    </source>
</evidence>
<feature type="transmembrane region" description="Helical" evidence="6">
    <location>
        <begin position="119"/>
        <end position="139"/>
    </location>
</feature>
<feature type="transmembrane region" description="Helical" evidence="6">
    <location>
        <begin position="240"/>
        <end position="258"/>
    </location>
</feature>
<dbReference type="InterPro" id="IPR037185">
    <property type="entry name" value="EmrE-like"/>
</dbReference>
<feature type="transmembrane region" description="Helical" evidence="6">
    <location>
        <begin position="65"/>
        <end position="83"/>
    </location>
</feature>
<reference evidence="8 9" key="1">
    <citation type="submission" date="2016-10" db="EMBL/GenBank/DDBJ databases">
        <authorList>
            <person name="de Groot N.N."/>
        </authorList>
    </citation>
    <scope>NUCLEOTIDE SEQUENCE [LARGE SCALE GENOMIC DNA]</scope>
    <source>
        <strain evidence="8 9">DSM 19706</strain>
    </source>
</reference>
<keyword evidence="9" id="KW-1185">Reference proteome</keyword>
<dbReference type="SUPFAM" id="SSF103481">
    <property type="entry name" value="Multidrug resistance efflux transporter EmrE"/>
    <property type="match status" value="2"/>
</dbReference>
<feature type="transmembrane region" description="Helical" evidence="6">
    <location>
        <begin position="264"/>
        <end position="284"/>
    </location>
</feature>
<proteinExistence type="inferred from homology"/>
<dbReference type="GO" id="GO:0016020">
    <property type="term" value="C:membrane"/>
    <property type="evidence" value="ECO:0007669"/>
    <property type="project" value="UniProtKB-SubCell"/>
</dbReference>
<accession>A0A1H9ZV88</accession>
<evidence type="ECO:0000256" key="2">
    <source>
        <dbReference type="ARBA" id="ARBA00007362"/>
    </source>
</evidence>